<dbReference type="GO" id="GO:0003677">
    <property type="term" value="F:DNA binding"/>
    <property type="evidence" value="ECO:0007669"/>
    <property type="project" value="UniProtKB-KW"/>
</dbReference>
<dbReference type="EMBL" id="CP021330">
    <property type="protein sequence ID" value="AVX03566.1"/>
    <property type="molecule type" value="Genomic_DNA"/>
</dbReference>
<dbReference type="STRING" id="1122213.GCA_000423365_01761"/>
<keyword evidence="3" id="KW-0804">Transcription</keyword>
<accession>A0A2R4MCE6</accession>
<keyword evidence="6" id="KW-1185">Reference proteome</keyword>
<reference evidence="5 6" key="1">
    <citation type="submission" date="2017-05" db="EMBL/GenBank/DDBJ databases">
        <title>Genome Analysis of Maritalea myrionectae HL2708#5.</title>
        <authorList>
            <consortium name="Cotde Inc.-PKNU"/>
            <person name="Jang D."/>
            <person name="Oh H.-M."/>
        </authorList>
    </citation>
    <scope>NUCLEOTIDE SEQUENCE [LARGE SCALE GENOMIC DNA]</scope>
    <source>
        <strain evidence="5 6">HL2708#5</strain>
    </source>
</reference>
<dbReference type="Gene3D" id="1.10.10.10">
    <property type="entry name" value="Winged helix-like DNA-binding domain superfamily/Winged helix DNA-binding domain"/>
    <property type="match status" value="1"/>
</dbReference>
<dbReference type="InterPro" id="IPR000835">
    <property type="entry name" value="HTH_MarR-typ"/>
</dbReference>
<evidence type="ECO:0000259" key="4">
    <source>
        <dbReference type="PROSITE" id="PS50995"/>
    </source>
</evidence>
<dbReference type="GO" id="GO:0003700">
    <property type="term" value="F:DNA-binding transcription factor activity"/>
    <property type="evidence" value="ECO:0007669"/>
    <property type="project" value="InterPro"/>
</dbReference>
<dbReference type="PANTHER" id="PTHR33164:SF64">
    <property type="entry name" value="TRANSCRIPTIONAL REGULATOR SLYA"/>
    <property type="match status" value="1"/>
</dbReference>
<dbReference type="InterPro" id="IPR036390">
    <property type="entry name" value="WH_DNA-bd_sf"/>
</dbReference>
<evidence type="ECO:0000256" key="3">
    <source>
        <dbReference type="ARBA" id="ARBA00023163"/>
    </source>
</evidence>
<keyword evidence="2" id="KW-0238">DNA-binding</keyword>
<evidence type="ECO:0000256" key="1">
    <source>
        <dbReference type="ARBA" id="ARBA00023015"/>
    </source>
</evidence>
<dbReference type="AlphaFoldDB" id="A0A2R4MCE6"/>
<dbReference type="Proteomes" id="UP000258927">
    <property type="component" value="Chromosome"/>
</dbReference>
<organism evidence="5 6">
    <name type="scientific">Maritalea myrionectae</name>
    <dbReference type="NCBI Taxonomy" id="454601"/>
    <lineage>
        <taxon>Bacteria</taxon>
        <taxon>Pseudomonadati</taxon>
        <taxon>Pseudomonadota</taxon>
        <taxon>Alphaproteobacteria</taxon>
        <taxon>Hyphomicrobiales</taxon>
        <taxon>Devosiaceae</taxon>
        <taxon>Maritalea</taxon>
    </lineage>
</organism>
<evidence type="ECO:0000313" key="6">
    <source>
        <dbReference type="Proteomes" id="UP000258927"/>
    </source>
</evidence>
<dbReference type="KEGG" id="mmyr:MXMO3_01035"/>
<dbReference type="InterPro" id="IPR036388">
    <property type="entry name" value="WH-like_DNA-bd_sf"/>
</dbReference>
<dbReference type="SUPFAM" id="SSF46785">
    <property type="entry name" value="Winged helix' DNA-binding domain"/>
    <property type="match status" value="1"/>
</dbReference>
<sequence length="166" mass="18466">MTDLKSNSILRLDHIPETASELSVAAQRLARLLRGQISMLLAANGDLGLVEWRICLCISQSEKPSQKELVDFAGIEQAQVSRALMKLEQKGIIESKQSARDRRVRIFALSEKGQAYFDRVQPVIEGYHQQIDAVLSETEKAQFLDMVERVAKAAQLASNDEAQQAG</sequence>
<dbReference type="PANTHER" id="PTHR33164">
    <property type="entry name" value="TRANSCRIPTIONAL REGULATOR, MARR FAMILY"/>
    <property type="match status" value="1"/>
</dbReference>
<dbReference type="SMART" id="SM00347">
    <property type="entry name" value="HTH_MARR"/>
    <property type="match status" value="1"/>
</dbReference>
<evidence type="ECO:0000313" key="5">
    <source>
        <dbReference type="EMBL" id="AVX03566.1"/>
    </source>
</evidence>
<dbReference type="GO" id="GO:0006950">
    <property type="term" value="P:response to stress"/>
    <property type="evidence" value="ECO:0007669"/>
    <property type="project" value="TreeGrafter"/>
</dbReference>
<dbReference type="InterPro" id="IPR039422">
    <property type="entry name" value="MarR/SlyA-like"/>
</dbReference>
<protein>
    <recommendedName>
        <fullName evidence="4">HTH marR-type domain-containing protein</fullName>
    </recommendedName>
</protein>
<evidence type="ECO:0000256" key="2">
    <source>
        <dbReference type="ARBA" id="ARBA00023125"/>
    </source>
</evidence>
<dbReference type="PRINTS" id="PR00598">
    <property type="entry name" value="HTHMARR"/>
</dbReference>
<feature type="domain" description="HTH marR-type" evidence="4">
    <location>
        <begin position="19"/>
        <end position="152"/>
    </location>
</feature>
<gene>
    <name evidence="5" type="ORF">MXMO3_01035</name>
</gene>
<name>A0A2R4MCE6_9HYPH</name>
<keyword evidence="1" id="KW-0805">Transcription regulation</keyword>
<proteinExistence type="predicted"/>
<dbReference type="Pfam" id="PF01047">
    <property type="entry name" value="MarR"/>
    <property type="match status" value="1"/>
</dbReference>
<dbReference type="PROSITE" id="PS50995">
    <property type="entry name" value="HTH_MARR_2"/>
    <property type="match status" value="1"/>
</dbReference>
<dbReference type="RefSeq" id="WP_027834772.1">
    <property type="nucleotide sequence ID" value="NZ_CP021330.1"/>
</dbReference>